<name>A0A9K3JEE8_HELAN</name>
<comment type="caution">
    <text evidence="1">The sequence shown here is derived from an EMBL/GenBank/DDBJ whole genome shotgun (WGS) entry which is preliminary data.</text>
</comment>
<organism evidence="1 2">
    <name type="scientific">Helianthus annuus</name>
    <name type="common">Common sunflower</name>
    <dbReference type="NCBI Taxonomy" id="4232"/>
    <lineage>
        <taxon>Eukaryota</taxon>
        <taxon>Viridiplantae</taxon>
        <taxon>Streptophyta</taxon>
        <taxon>Embryophyta</taxon>
        <taxon>Tracheophyta</taxon>
        <taxon>Spermatophyta</taxon>
        <taxon>Magnoliopsida</taxon>
        <taxon>eudicotyledons</taxon>
        <taxon>Gunneridae</taxon>
        <taxon>Pentapetalae</taxon>
        <taxon>asterids</taxon>
        <taxon>campanulids</taxon>
        <taxon>Asterales</taxon>
        <taxon>Asteraceae</taxon>
        <taxon>Asteroideae</taxon>
        <taxon>Heliantheae alliance</taxon>
        <taxon>Heliantheae</taxon>
        <taxon>Helianthus</taxon>
    </lineage>
</organism>
<proteinExistence type="predicted"/>
<protein>
    <submittedName>
        <fullName evidence="1">Uncharacterized protein</fullName>
    </submittedName>
</protein>
<gene>
    <name evidence="1" type="ORF">HanXRQr2_Chr03g0098071</name>
</gene>
<dbReference type="Gramene" id="mRNA:HanXRQr2_Chr03g0098071">
    <property type="protein sequence ID" value="mRNA:HanXRQr2_Chr03g0098071"/>
    <property type="gene ID" value="HanXRQr2_Chr03g0098071"/>
</dbReference>
<accession>A0A9K3JEE8</accession>
<dbReference type="EMBL" id="MNCJ02000318">
    <property type="protein sequence ID" value="KAF5813414.1"/>
    <property type="molecule type" value="Genomic_DNA"/>
</dbReference>
<reference evidence="1" key="2">
    <citation type="submission" date="2020-06" db="EMBL/GenBank/DDBJ databases">
        <title>Helianthus annuus Genome sequencing and assembly Release 2.</title>
        <authorList>
            <person name="Gouzy J."/>
            <person name="Langlade N."/>
            <person name="Munos S."/>
        </authorList>
    </citation>
    <scope>NUCLEOTIDE SEQUENCE</scope>
    <source>
        <tissue evidence="1">Leaves</tissue>
    </source>
</reference>
<keyword evidence="2" id="KW-1185">Reference proteome</keyword>
<evidence type="ECO:0000313" key="1">
    <source>
        <dbReference type="EMBL" id="KAF5813414.1"/>
    </source>
</evidence>
<sequence>MGAKSKVQDEAPPKDAYVSNALYTRLCQRLSVCTVIPEGALVMAGMSLLWRDVKLYPSFQRDDEEEWSLFDFVDPPRHAALKAADRVISEQEPDVLKIPLEHFLLPAVPADPIAYVTISPPSGGGSAIAIEKKPVKVKIIGRKYLATGAGASSVNVTTPAGSAAELTSPTHVSKKRKTVTVPPLTAFEAIQTAYALPLGTTAGVQIENLTTVPSTSLEVTPSAGDETSLTELIRQASVTTVLSCIIPPPPPTAAVTVTISPVSTPLSSSVAPSSLFSSPFSIFSATEKEMPTVSAVHEATSAGGPAASDVGGSSNGIAEDGARLGDDLYLPTINWDPNM</sequence>
<evidence type="ECO:0000313" key="2">
    <source>
        <dbReference type="Proteomes" id="UP000215914"/>
    </source>
</evidence>
<dbReference type="AlphaFoldDB" id="A0A9K3JEE8"/>
<reference evidence="1" key="1">
    <citation type="journal article" date="2017" name="Nature">
        <title>The sunflower genome provides insights into oil metabolism, flowering and Asterid evolution.</title>
        <authorList>
            <person name="Badouin H."/>
            <person name="Gouzy J."/>
            <person name="Grassa C.J."/>
            <person name="Murat F."/>
            <person name="Staton S.E."/>
            <person name="Cottret L."/>
            <person name="Lelandais-Briere C."/>
            <person name="Owens G.L."/>
            <person name="Carrere S."/>
            <person name="Mayjonade B."/>
            <person name="Legrand L."/>
            <person name="Gill N."/>
            <person name="Kane N.C."/>
            <person name="Bowers J.E."/>
            <person name="Hubner S."/>
            <person name="Bellec A."/>
            <person name="Berard A."/>
            <person name="Berges H."/>
            <person name="Blanchet N."/>
            <person name="Boniface M.C."/>
            <person name="Brunel D."/>
            <person name="Catrice O."/>
            <person name="Chaidir N."/>
            <person name="Claudel C."/>
            <person name="Donnadieu C."/>
            <person name="Faraut T."/>
            <person name="Fievet G."/>
            <person name="Helmstetter N."/>
            <person name="King M."/>
            <person name="Knapp S.J."/>
            <person name="Lai Z."/>
            <person name="Le Paslier M.C."/>
            <person name="Lippi Y."/>
            <person name="Lorenzon L."/>
            <person name="Mandel J.R."/>
            <person name="Marage G."/>
            <person name="Marchand G."/>
            <person name="Marquand E."/>
            <person name="Bret-Mestries E."/>
            <person name="Morien E."/>
            <person name="Nambeesan S."/>
            <person name="Nguyen T."/>
            <person name="Pegot-Espagnet P."/>
            <person name="Pouilly N."/>
            <person name="Raftis F."/>
            <person name="Sallet E."/>
            <person name="Schiex T."/>
            <person name="Thomas J."/>
            <person name="Vandecasteele C."/>
            <person name="Vares D."/>
            <person name="Vear F."/>
            <person name="Vautrin S."/>
            <person name="Crespi M."/>
            <person name="Mangin B."/>
            <person name="Burke J.M."/>
            <person name="Salse J."/>
            <person name="Munos S."/>
            <person name="Vincourt P."/>
            <person name="Rieseberg L.H."/>
            <person name="Langlade N.B."/>
        </authorList>
    </citation>
    <scope>NUCLEOTIDE SEQUENCE</scope>
    <source>
        <tissue evidence="1">Leaves</tissue>
    </source>
</reference>
<dbReference type="Proteomes" id="UP000215914">
    <property type="component" value="Unassembled WGS sequence"/>
</dbReference>